<feature type="transmembrane region" description="Helical" evidence="4">
    <location>
        <begin position="45"/>
        <end position="67"/>
    </location>
</feature>
<dbReference type="PANTHER" id="PTHR44688">
    <property type="entry name" value="DNA-BINDING TRANSCRIPTIONAL ACTIVATOR DEVR_DOSR"/>
    <property type="match status" value="1"/>
</dbReference>
<keyword evidence="2" id="KW-0238">DNA-binding</keyword>
<dbReference type="PROSITE" id="PS00622">
    <property type="entry name" value="HTH_LUXR_1"/>
    <property type="match status" value="1"/>
</dbReference>
<keyword evidence="4" id="KW-1133">Transmembrane helix</keyword>
<gene>
    <name evidence="6" type="ORF">SAMN05421804_10564</name>
</gene>
<sequence length="474" mass="52923">MNGYKVINARFLSIAGFSFLFAYILSSPFEGQVLYSILHLNEVDGARYIQSAIISHFIGLFTCGLFVKSPEMAKKTMMIGMGICLIAMLPFFFEHSFLWMVGLGISGYFSGCAVASWGFFLRAFTPKNERTKSVADVLIYSNLIMIAVNMIAMNHSPVLGLSLSLLCLVIGMYFVWRMPVHKENEETKPNKTNTINHTGRRNPLILLSLFIFIVTINSGLMYQVFNPAFEHLTGLASWYWAIPYIVALAVMRNLPVGVKRSRVIYLGIAMIIGAFLSFMLLGRNAPDYLIIDTLMLGACGIFDLFWWSILGEMLDYSDNPVKTFGIGLSANVFGVLFGGILGVGITSVGLSGAEVAVIALTIVSVTLIMLPPLNHQLVLVLKSHTYLRTYDIMNQTQQTEIIHLTKALDPLTVREQELLKLILSGKSNREIAEALYISENTVKTHVRNIFSKYDVSSRVELISTVLKYQIRDEI</sequence>
<feature type="transmembrane region" description="Helical" evidence="4">
    <location>
        <begin position="99"/>
        <end position="121"/>
    </location>
</feature>
<dbReference type="RefSeq" id="WP_031576600.1">
    <property type="nucleotide sequence ID" value="NZ_FNDZ01000005.1"/>
</dbReference>
<feature type="transmembrane region" description="Helical" evidence="4">
    <location>
        <begin position="231"/>
        <end position="251"/>
    </location>
</feature>
<feature type="transmembrane region" description="Helical" evidence="4">
    <location>
        <begin position="263"/>
        <end position="282"/>
    </location>
</feature>
<protein>
    <submittedName>
        <fullName evidence="6">Regulatory protein, luxR family</fullName>
    </submittedName>
</protein>
<accession>A0A1G8PCT4</accession>
<feature type="transmembrane region" description="Helical" evidence="4">
    <location>
        <begin position="328"/>
        <end position="349"/>
    </location>
</feature>
<name>A0A1G8PCT4_9CLOT</name>
<dbReference type="InterPro" id="IPR000792">
    <property type="entry name" value="Tscrpt_reg_LuxR_C"/>
</dbReference>
<feature type="transmembrane region" description="Helical" evidence="4">
    <location>
        <begin position="76"/>
        <end position="93"/>
    </location>
</feature>
<evidence type="ECO:0000256" key="1">
    <source>
        <dbReference type="ARBA" id="ARBA00023015"/>
    </source>
</evidence>
<dbReference type="Pfam" id="PF00196">
    <property type="entry name" value="GerE"/>
    <property type="match status" value="1"/>
</dbReference>
<reference evidence="6 7" key="1">
    <citation type="submission" date="2016-10" db="EMBL/GenBank/DDBJ databases">
        <authorList>
            <person name="de Groot N.N."/>
        </authorList>
    </citation>
    <scope>NUCLEOTIDE SEQUENCE [LARGE SCALE GENOMIC DNA]</scope>
    <source>
        <strain evidence="6 7">CGMCC 1.5058</strain>
    </source>
</reference>
<keyword evidence="3" id="KW-0804">Transcription</keyword>
<dbReference type="AlphaFoldDB" id="A0A1G8PCT4"/>
<keyword evidence="4" id="KW-0812">Transmembrane</keyword>
<dbReference type="GO" id="GO:0003677">
    <property type="term" value="F:DNA binding"/>
    <property type="evidence" value="ECO:0007669"/>
    <property type="project" value="UniProtKB-KW"/>
</dbReference>
<dbReference type="SMART" id="SM00421">
    <property type="entry name" value="HTH_LUXR"/>
    <property type="match status" value="1"/>
</dbReference>
<feature type="transmembrane region" description="Helical" evidence="4">
    <location>
        <begin position="7"/>
        <end position="25"/>
    </location>
</feature>
<dbReference type="Gene3D" id="1.10.10.10">
    <property type="entry name" value="Winged helix-like DNA-binding domain superfamily/Winged helix DNA-binding domain"/>
    <property type="match status" value="1"/>
</dbReference>
<dbReference type="PROSITE" id="PS50043">
    <property type="entry name" value="HTH_LUXR_2"/>
    <property type="match status" value="1"/>
</dbReference>
<feature type="transmembrane region" description="Helical" evidence="4">
    <location>
        <begin position="355"/>
        <end position="373"/>
    </location>
</feature>
<feature type="transmembrane region" description="Helical" evidence="4">
    <location>
        <begin position="204"/>
        <end position="225"/>
    </location>
</feature>
<keyword evidence="1" id="KW-0805">Transcription regulation</keyword>
<evidence type="ECO:0000259" key="5">
    <source>
        <dbReference type="PROSITE" id="PS50043"/>
    </source>
</evidence>
<dbReference type="SUPFAM" id="SSF103473">
    <property type="entry name" value="MFS general substrate transporter"/>
    <property type="match status" value="1"/>
</dbReference>
<dbReference type="InterPro" id="IPR016032">
    <property type="entry name" value="Sig_transdc_resp-reg_C-effctor"/>
</dbReference>
<dbReference type="PANTHER" id="PTHR44688:SF16">
    <property type="entry name" value="DNA-BINDING TRANSCRIPTIONAL ACTIVATOR DEVR_DOSR"/>
    <property type="match status" value="1"/>
</dbReference>
<feature type="transmembrane region" description="Helical" evidence="4">
    <location>
        <begin position="133"/>
        <end position="152"/>
    </location>
</feature>
<dbReference type="GO" id="GO:0006355">
    <property type="term" value="P:regulation of DNA-templated transcription"/>
    <property type="evidence" value="ECO:0007669"/>
    <property type="project" value="InterPro"/>
</dbReference>
<dbReference type="CDD" id="cd06170">
    <property type="entry name" value="LuxR_C_like"/>
    <property type="match status" value="1"/>
</dbReference>
<dbReference type="PRINTS" id="PR00038">
    <property type="entry name" value="HTHLUXR"/>
</dbReference>
<evidence type="ECO:0000256" key="3">
    <source>
        <dbReference type="ARBA" id="ARBA00023163"/>
    </source>
</evidence>
<feature type="transmembrane region" description="Helical" evidence="4">
    <location>
        <begin position="158"/>
        <end position="176"/>
    </location>
</feature>
<evidence type="ECO:0000313" key="7">
    <source>
        <dbReference type="Proteomes" id="UP000183255"/>
    </source>
</evidence>
<dbReference type="InterPro" id="IPR036388">
    <property type="entry name" value="WH-like_DNA-bd_sf"/>
</dbReference>
<dbReference type="Gene3D" id="1.20.1250.20">
    <property type="entry name" value="MFS general substrate transporter like domains"/>
    <property type="match status" value="1"/>
</dbReference>
<evidence type="ECO:0000313" key="6">
    <source>
        <dbReference type="EMBL" id="SDI90299.1"/>
    </source>
</evidence>
<evidence type="ECO:0000256" key="2">
    <source>
        <dbReference type="ARBA" id="ARBA00023125"/>
    </source>
</evidence>
<dbReference type="Proteomes" id="UP000183255">
    <property type="component" value="Unassembled WGS sequence"/>
</dbReference>
<proteinExistence type="predicted"/>
<feature type="transmembrane region" description="Helical" evidence="4">
    <location>
        <begin position="288"/>
        <end position="307"/>
    </location>
</feature>
<keyword evidence="4" id="KW-0472">Membrane</keyword>
<feature type="domain" description="HTH luxR-type" evidence="5">
    <location>
        <begin position="404"/>
        <end position="469"/>
    </location>
</feature>
<evidence type="ECO:0000256" key="4">
    <source>
        <dbReference type="SAM" id="Phobius"/>
    </source>
</evidence>
<organism evidence="6 7">
    <name type="scientific">Proteiniclasticum ruminis</name>
    <dbReference type="NCBI Taxonomy" id="398199"/>
    <lineage>
        <taxon>Bacteria</taxon>
        <taxon>Bacillati</taxon>
        <taxon>Bacillota</taxon>
        <taxon>Clostridia</taxon>
        <taxon>Eubacteriales</taxon>
        <taxon>Clostridiaceae</taxon>
        <taxon>Proteiniclasticum</taxon>
    </lineage>
</organism>
<dbReference type="SUPFAM" id="SSF46894">
    <property type="entry name" value="C-terminal effector domain of the bipartite response regulators"/>
    <property type="match status" value="1"/>
</dbReference>
<dbReference type="EMBL" id="FNDZ01000005">
    <property type="protein sequence ID" value="SDI90299.1"/>
    <property type="molecule type" value="Genomic_DNA"/>
</dbReference>
<dbReference type="InterPro" id="IPR036259">
    <property type="entry name" value="MFS_trans_sf"/>
</dbReference>